<evidence type="ECO:0000313" key="4">
    <source>
        <dbReference type="Proteomes" id="UP000198953"/>
    </source>
</evidence>
<dbReference type="GO" id="GO:0005737">
    <property type="term" value="C:cytoplasm"/>
    <property type="evidence" value="ECO:0007669"/>
    <property type="project" value="TreeGrafter"/>
</dbReference>
<dbReference type="STRING" id="46177.SAMN05660976_06501"/>
<dbReference type="GO" id="GO:0008684">
    <property type="term" value="F:2-oxopent-4-enoate hydratase activity"/>
    <property type="evidence" value="ECO:0007669"/>
    <property type="project" value="TreeGrafter"/>
</dbReference>
<dbReference type="EMBL" id="FOBF01000020">
    <property type="protein sequence ID" value="SEM97456.1"/>
    <property type="molecule type" value="Genomic_DNA"/>
</dbReference>
<dbReference type="Pfam" id="PF01557">
    <property type="entry name" value="FAA_hydrolase"/>
    <property type="match status" value="1"/>
</dbReference>
<reference evidence="3 4" key="1">
    <citation type="submission" date="2016-10" db="EMBL/GenBank/DDBJ databases">
        <authorList>
            <person name="de Groot N.N."/>
        </authorList>
    </citation>
    <scope>NUCLEOTIDE SEQUENCE [LARGE SCALE GENOMIC DNA]</scope>
    <source>
        <strain evidence="3 4">DSM 43357</strain>
    </source>
</reference>
<dbReference type="Proteomes" id="UP000198953">
    <property type="component" value="Unassembled WGS sequence"/>
</dbReference>
<dbReference type="PANTHER" id="PTHR30143:SF0">
    <property type="entry name" value="2-KETO-4-PENTENOATE HYDRATASE"/>
    <property type="match status" value="1"/>
</dbReference>
<organism evidence="3 4">
    <name type="scientific">Nonomuraea pusilla</name>
    <dbReference type="NCBI Taxonomy" id="46177"/>
    <lineage>
        <taxon>Bacteria</taxon>
        <taxon>Bacillati</taxon>
        <taxon>Actinomycetota</taxon>
        <taxon>Actinomycetes</taxon>
        <taxon>Streptosporangiales</taxon>
        <taxon>Streptosporangiaceae</taxon>
        <taxon>Nonomuraea</taxon>
    </lineage>
</organism>
<proteinExistence type="predicted"/>
<dbReference type="InterPro" id="IPR050772">
    <property type="entry name" value="Hydratase-Decarb/MhpD_sf"/>
</dbReference>
<dbReference type="InterPro" id="IPR036663">
    <property type="entry name" value="Fumarylacetoacetase_C_sf"/>
</dbReference>
<dbReference type="SUPFAM" id="SSF56529">
    <property type="entry name" value="FAH"/>
    <property type="match status" value="1"/>
</dbReference>
<evidence type="ECO:0000313" key="3">
    <source>
        <dbReference type="EMBL" id="SEM97456.1"/>
    </source>
</evidence>
<evidence type="ECO:0000256" key="1">
    <source>
        <dbReference type="ARBA" id="ARBA00023239"/>
    </source>
</evidence>
<dbReference type="AlphaFoldDB" id="A0A1H8CR56"/>
<feature type="domain" description="Fumarylacetoacetase-like C-terminal" evidence="2">
    <location>
        <begin position="158"/>
        <end position="315"/>
    </location>
</feature>
<keyword evidence="4" id="KW-1185">Reference proteome</keyword>
<sequence length="331" mass="34664">MARRAFRKHVVICSHGRTRSIPGVRGAGPLGFLLGPPLLTSRPTTITIRLEQPMHDEWSQAVDARSHAADRLTEAARSGKPCEPVRDLIRSVADAYAVQAVNNRRAMEEGRRPVGWKIGLTNPQAQRHFGIDHPDRGLLFADMAFLDGLPALAERFLQPRAEPEIALVLGADLVGGPFTAVDVIRAVDFALPAIEIADSRVADWDITAVDTIADNASAGAFVLGNVPVPLAGLDLRAARVLMTRNGAEVSAGTGAACLGGPVNAAVWLANALGRTERPLRAGEVVLTGALGPVVPVEPGDVFEAVVEGLGSVRAAFAASPDAGAPPASEHG</sequence>
<dbReference type="PANTHER" id="PTHR30143">
    <property type="entry name" value="ACID HYDRATASE"/>
    <property type="match status" value="1"/>
</dbReference>
<name>A0A1H8CR56_9ACTN</name>
<accession>A0A1H8CR56</accession>
<dbReference type="Gene3D" id="3.90.850.10">
    <property type="entry name" value="Fumarylacetoacetase-like, C-terminal domain"/>
    <property type="match status" value="1"/>
</dbReference>
<keyword evidence="1" id="KW-0456">Lyase</keyword>
<gene>
    <name evidence="3" type="ORF">SAMN05660976_06501</name>
</gene>
<dbReference type="InterPro" id="IPR011234">
    <property type="entry name" value="Fumarylacetoacetase-like_C"/>
</dbReference>
<protein>
    <submittedName>
        <fullName evidence="3">2-keto-4-pentenoate hydratase</fullName>
    </submittedName>
</protein>
<evidence type="ECO:0000259" key="2">
    <source>
        <dbReference type="Pfam" id="PF01557"/>
    </source>
</evidence>